<keyword evidence="3" id="KW-0408">Iron</keyword>
<dbReference type="Gene3D" id="3.30.70.20">
    <property type="match status" value="1"/>
</dbReference>
<keyword evidence="7" id="KW-1185">Reference proteome</keyword>
<dbReference type="PATRIC" id="fig|1121448.10.peg.1446"/>
<dbReference type="InterPro" id="IPR050157">
    <property type="entry name" value="PSI_iron-sulfur_center"/>
</dbReference>
<feature type="domain" description="4Fe-4S ferredoxin-type" evidence="5">
    <location>
        <begin position="186"/>
        <end position="215"/>
    </location>
</feature>
<dbReference type="OrthoDB" id="9781559at2"/>
<evidence type="ECO:0000313" key="7">
    <source>
        <dbReference type="Proteomes" id="UP000016587"/>
    </source>
</evidence>
<name>T2GAH4_MEGG1</name>
<dbReference type="RefSeq" id="WP_021760096.1">
    <property type="nucleotide sequence ID" value="NC_022444.1"/>
</dbReference>
<keyword evidence="2" id="KW-0479">Metal-binding</keyword>
<evidence type="ECO:0000259" key="5">
    <source>
        <dbReference type="PROSITE" id="PS51379"/>
    </source>
</evidence>
<keyword evidence="4" id="KW-0411">Iron-sulfur</keyword>
<sequence>MSSTVHFVNFRSRSRADSKSGKLVKLFDAAGFDRLITPGALVAVKVHFGELGSDCFVRPVFVRAVVDRIRELGGKPFVTDTNTLYSGSRYNAVDHMETAIRHGFSFASVNAPVLIADGLLGESVTEFPINKKHFQQVKLAGAFAKADVCIMFSHFKGHEMAGFGGAIKNLAMGCSPGAGKRDQHSPRFQVDADTCIGCGECERICPVQAAVVGADAKAVIDKAVCIGCGECFQCCPTKAVQIDWATQIPPFMERMTEYALGAHRQKAGRIGYINFVMDVTPDCDCLPWSDAPIVPDVGILAATDPVALDQASLDLVNAQEALPGTHLCAGHACGENKFNHLWTHTRGELQLSYGEEIGLGSRTYTLTEC</sequence>
<protein>
    <submittedName>
        <fullName evidence="6">Putative 4Fe-4S ferredoxin iron-sulfur binding domain protein</fullName>
    </submittedName>
</protein>
<dbReference type="AlphaFoldDB" id="T2GAH4"/>
<reference evidence="7" key="2">
    <citation type="submission" date="2013-07" db="EMBL/GenBank/DDBJ databases">
        <authorList>
            <person name="Morais-Silva F.O."/>
            <person name="Rezende A.M."/>
            <person name="Pimentel C."/>
            <person name="Resende D.M."/>
            <person name="Santos C.I."/>
            <person name="Clemente C."/>
            <person name="de Oliveira L.M."/>
            <person name="da Silva S.M."/>
            <person name="Costa D.A."/>
            <person name="Varela-Raposo A."/>
            <person name="Horacio E.C.A."/>
            <person name="Matos M."/>
            <person name="Flores O."/>
            <person name="Ruiz J.C."/>
            <person name="Rodrigues-Pousada C."/>
        </authorList>
    </citation>
    <scope>NUCLEOTIDE SEQUENCE [LARGE SCALE GENOMIC DNA]</scope>
    <source>
        <strain evidence="7">ATCC 19364 / DSM 1382 / NCIMB 9332 / VKM B-1759</strain>
    </source>
</reference>
<organism evidence="6 7">
    <name type="scientific">Megalodesulfovibrio gigas (strain ATCC 19364 / DSM 1382 / NCIMB 9332 / VKM B-1759)</name>
    <name type="common">Desulfovibrio gigas</name>
    <dbReference type="NCBI Taxonomy" id="1121448"/>
    <lineage>
        <taxon>Bacteria</taxon>
        <taxon>Pseudomonadati</taxon>
        <taxon>Thermodesulfobacteriota</taxon>
        <taxon>Desulfovibrionia</taxon>
        <taxon>Desulfovibrionales</taxon>
        <taxon>Desulfovibrionaceae</taxon>
        <taxon>Megalodesulfovibrio</taxon>
    </lineage>
</organism>
<evidence type="ECO:0000256" key="1">
    <source>
        <dbReference type="ARBA" id="ARBA00022485"/>
    </source>
</evidence>
<evidence type="ECO:0000256" key="3">
    <source>
        <dbReference type="ARBA" id="ARBA00023004"/>
    </source>
</evidence>
<evidence type="ECO:0000256" key="4">
    <source>
        <dbReference type="ARBA" id="ARBA00023014"/>
    </source>
</evidence>
<dbReference type="PANTHER" id="PTHR24960:SF79">
    <property type="entry name" value="PHOTOSYSTEM I IRON-SULFUR CENTER"/>
    <property type="match status" value="1"/>
</dbReference>
<evidence type="ECO:0000256" key="2">
    <source>
        <dbReference type="ARBA" id="ARBA00022723"/>
    </source>
</evidence>
<keyword evidence="1" id="KW-0004">4Fe-4S</keyword>
<dbReference type="PROSITE" id="PS51379">
    <property type="entry name" value="4FE4S_FER_2"/>
    <property type="match status" value="2"/>
</dbReference>
<dbReference type="EMBL" id="CP006585">
    <property type="protein sequence ID" value="AGW13293.1"/>
    <property type="molecule type" value="Genomic_DNA"/>
</dbReference>
<accession>T2GAH4</accession>
<dbReference type="InterPro" id="IPR007160">
    <property type="entry name" value="DUF362"/>
</dbReference>
<dbReference type="PANTHER" id="PTHR24960">
    <property type="entry name" value="PHOTOSYSTEM I IRON-SULFUR CENTER-RELATED"/>
    <property type="match status" value="1"/>
</dbReference>
<dbReference type="GO" id="GO:0051539">
    <property type="term" value="F:4 iron, 4 sulfur cluster binding"/>
    <property type="evidence" value="ECO:0007669"/>
    <property type="project" value="UniProtKB-KW"/>
</dbReference>
<reference evidence="6 7" key="1">
    <citation type="journal article" date="2013" name="J. Bacteriol.">
        <title>Roles of HynAB and Ech, the only two hydrogenases found in the model sulfate reducer Desulfovibrio gigas.</title>
        <authorList>
            <person name="Morais-Silva F.O."/>
            <person name="Santos C.I."/>
            <person name="Rodrigues R."/>
            <person name="Pereira I.A."/>
            <person name="Rodrigues-Pousada C."/>
        </authorList>
    </citation>
    <scope>NUCLEOTIDE SEQUENCE [LARGE SCALE GENOMIC DNA]</scope>
    <source>
        <strain evidence="7">ATCC 19364 / DSM 1382 / NCIMB 9332 / VKM B-1759</strain>
    </source>
</reference>
<proteinExistence type="predicted"/>
<evidence type="ECO:0000313" key="6">
    <source>
        <dbReference type="EMBL" id="AGW13293.1"/>
    </source>
</evidence>
<dbReference type="HOGENOM" id="CLU_046240_0_0_7"/>
<dbReference type="STRING" id="1121448.DGI_1449"/>
<gene>
    <name evidence="6" type="ORF">DGI_1449</name>
</gene>
<dbReference type="Proteomes" id="UP000016587">
    <property type="component" value="Chromosome"/>
</dbReference>
<dbReference type="Pfam" id="PF12838">
    <property type="entry name" value="Fer4_7"/>
    <property type="match status" value="1"/>
</dbReference>
<feature type="domain" description="4Fe-4S ferredoxin-type" evidence="5">
    <location>
        <begin position="216"/>
        <end position="245"/>
    </location>
</feature>
<dbReference type="Pfam" id="PF04015">
    <property type="entry name" value="DUF362"/>
    <property type="match status" value="1"/>
</dbReference>
<dbReference type="KEGG" id="dgg:DGI_1449"/>
<dbReference type="GO" id="GO:0046872">
    <property type="term" value="F:metal ion binding"/>
    <property type="evidence" value="ECO:0007669"/>
    <property type="project" value="UniProtKB-KW"/>
</dbReference>
<dbReference type="SUPFAM" id="SSF54862">
    <property type="entry name" value="4Fe-4S ferredoxins"/>
    <property type="match status" value="1"/>
</dbReference>
<dbReference type="eggNOG" id="COG2768">
    <property type="taxonomic scope" value="Bacteria"/>
</dbReference>
<dbReference type="InterPro" id="IPR017896">
    <property type="entry name" value="4Fe4S_Fe-S-bd"/>
</dbReference>